<evidence type="ECO:0000256" key="1">
    <source>
        <dbReference type="SAM" id="MobiDB-lite"/>
    </source>
</evidence>
<dbReference type="AlphaFoldDB" id="A0A9P1CUZ8"/>
<name>A0A9P1CUZ8_9DINO</name>
<proteinExistence type="predicted"/>
<feature type="compositionally biased region" description="Polar residues" evidence="1">
    <location>
        <begin position="116"/>
        <end position="129"/>
    </location>
</feature>
<evidence type="ECO:0000313" key="3">
    <source>
        <dbReference type="EMBL" id="CAL1150977.1"/>
    </source>
</evidence>
<comment type="caution">
    <text evidence="2">The sequence shown here is derived from an EMBL/GenBank/DDBJ whole genome shotgun (WGS) entry which is preliminary data.</text>
</comment>
<evidence type="ECO:0000313" key="5">
    <source>
        <dbReference type="Proteomes" id="UP001152797"/>
    </source>
</evidence>
<protein>
    <submittedName>
        <fullName evidence="4">LINE-1 retrotransposable element ORF2 protein</fullName>
    </submittedName>
</protein>
<feature type="compositionally biased region" description="Basic and acidic residues" evidence="1">
    <location>
        <begin position="85"/>
        <end position="96"/>
    </location>
</feature>
<evidence type="ECO:0000313" key="4">
    <source>
        <dbReference type="EMBL" id="CAL4784914.1"/>
    </source>
</evidence>
<dbReference type="EMBL" id="CAMXCT010002358">
    <property type="protein sequence ID" value="CAI3997602.1"/>
    <property type="molecule type" value="Genomic_DNA"/>
</dbReference>
<dbReference type="Proteomes" id="UP001152797">
    <property type="component" value="Unassembled WGS sequence"/>
</dbReference>
<accession>A0A9P1CUZ8</accession>
<feature type="compositionally biased region" description="Low complexity" evidence="1">
    <location>
        <begin position="179"/>
        <end position="189"/>
    </location>
</feature>
<feature type="region of interest" description="Disordered" evidence="1">
    <location>
        <begin position="77"/>
        <end position="129"/>
    </location>
</feature>
<evidence type="ECO:0000313" key="2">
    <source>
        <dbReference type="EMBL" id="CAI3997602.1"/>
    </source>
</evidence>
<dbReference type="OrthoDB" id="445806at2759"/>
<reference evidence="2" key="1">
    <citation type="submission" date="2022-10" db="EMBL/GenBank/DDBJ databases">
        <authorList>
            <person name="Chen Y."/>
            <person name="Dougan E. K."/>
            <person name="Chan C."/>
            <person name="Rhodes N."/>
            <person name="Thang M."/>
        </authorList>
    </citation>
    <scope>NUCLEOTIDE SEQUENCE</scope>
</reference>
<gene>
    <name evidence="2" type="ORF">C1SCF055_LOCUS23972</name>
</gene>
<feature type="region of interest" description="Disordered" evidence="1">
    <location>
        <begin position="165"/>
        <end position="189"/>
    </location>
</feature>
<sequence length="243" mass="26342">MSLAPAVPEAKLEVLPLTPRLDVVDKLERFLELKAQSHQTEQAKSLLWRCAAEGRGVHPLGVLSVTEVRQAISGFEAQQLQPPKKNHDEATRENPSRHAARAKARPQVVTRRQRYLRSQTPTRRSNSEQLLRVAAQRRWEVSQVSGVSGIFTNDEVEKAIILGSGSKRSPAKSDQAPEAKAGAKSSSGASGAWHLLVEALRAEATEAAEAAQASQALPQATWAPGDGDEVDTEKSNSASHQEL</sequence>
<dbReference type="EMBL" id="CAMXCT020002358">
    <property type="protein sequence ID" value="CAL1150977.1"/>
    <property type="molecule type" value="Genomic_DNA"/>
</dbReference>
<dbReference type="EMBL" id="CAMXCT030002358">
    <property type="protein sequence ID" value="CAL4784914.1"/>
    <property type="molecule type" value="Genomic_DNA"/>
</dbReference>
<organism evidence="2">
    <name type="scientific">Cladocopium goreaui</name>
    <dbReference type="NCBI Taxonomy" id="2562237"/>
    <lineage>
        <taxon>Eukaryota</taxon>
        <taxon>Sar</taxon>
        <taxon>Alveolata</taxon>
        <taxon>Dinophyceae</taxon>
        <taxon>Suessiales</taxon>
        <taxon>Symbiodiniaceae</taxon>
        <taxon>Cladocopium</taxon>
    </lineage>
</organism>
<reference evidence="3" key="2">
    <citation type="submission" date="2024-04" db="EMBL/GenBank/DDBJ databases">
        <authorList>
            <person name="Chen Y."/>
            <person name="Shah S."/>
            <person name="Dougan E. K."/>
            <person name="Thang M."/>
            <person name="Chan C."/>
        </authorList>
    </citation>
    <scope>NUCLEOTIDE SEQUENCE [LARGE SCALE GENOMIC DNA]</scope>
</reference>
<feature type="region of interest" description="Disordered" evidence="1">
    <location>
        <begin position="205"/>
        <end position="243"/>
    </location>
</feature>
<feature type="compositionally biased region" description="Low complexity" evidence="1">
    <location>
        <begin position="205"/>
        <end position="220"/>
    </location>
</feature>
<keyword evidence="5" id="KW-1185">Reference proteome</keyword>